<reference evidence="2 3" key="1">
    <citation type="journal article" date="2021" name="Hortic Res">
        <title>Chromosome-scale assembly of the Dendrobium chrysotoxum genome enhances the understanding of orchid evolution.</title>
        <authorList>
            <person name="Zhang Y."/>
            <person name="Zhang G.Q."/>
            <person name="Zhang D."/>
            <person name="Liu X.D."/>
            <person name="Xu X.Y."/>
            <person name="Sun W.H."/>
            <person name="Yu X."/>
            <person name="Zhu X."/>
            <person name="Wang Z.W."/>
            <person name="Zhao X."/>
            <person name="Zhong W.Y."/>
            <person name="Chen H."/>
            <person name="Yin W.L."/>
            <person name="Huang T."/>
            <person name="Niu S.C."/>
            <person name="Liu Z.J."/>
        </authorList>
    </citation>
    <scope>NUCLEOTIDE SEQUENCE [LARGE SCALE GENOMIC DNA]</scope>
    <source>
        <strain evidence="2">Lindl</strain>
    </source>
</reference>
<evidence type="ECO:0000313" key="3">
    <source>
        <dbReference type="Proteomes" id="UP000775213"/>
    </source>
</evidence>
<dbReference type="EMBL" id="JAGFBR010000018">
    <property type="protein sequence ID" value="KAH0449946.1"/>
    <property type="molecule type" value="Genomic_DNA"/>
</dbReference>
<evidence type="ECO:0000256" key="1">
    <source>
        <dbReference type="SAM" id="MobiDB-lite"/>
    </source>
</evidence>
<name>A0AAV7G1E9_DENCH</name>
<dbReference type="Proteomes" id="UP000775213">
    <property type="component" value="Unassembled WGS sequence"/>
</dbReference>
<protein>
    <submittedName>
        <fullName evidence="2">Uncharacterized protein</fullName>
    </submittedName>
</protein>
<accession>A0AAV7G1E9</accession>
<proteinExistence type="predicted"/>
<feature type="region of interest" description="Disordered" evidence="1">
    <location>
        <begin position="1"/>
        <end position="21"/>
    </location>
</feature>
<comment type="caution">
    <text evidence="2">The sequence shown here is derived from an EMBL/GenBank/DDBJ whole genome shotgun (WGS) entry which is preliminary data.</text>
</comment>
<gene>
    <name evidence="2" type="ORF">IEQ34_020638</name>
</gene>
<organism evidence="2 3">
    <name type="scientific">Dendrobium chrysotoxum</name>
    <name type="common">Orchid</name>
    <dbReference type="NCBI Taxonomy" id="161865"/>
    <lineage>
        <taxon>Eukaryota</taxon>
        <taxon>Viridiplantae</taxon>
        <taxon>Streptophyta</taxon>
        <taxon>Embryophyta</taxon>
        <taxon>Tracheophyta</taxon>
        <taxon>Spermatophyta</taxon>
        <taxon>Magnoliopsida</taxon>
        <taxon>Liliopsida</taxon>
        <taxon>Asparagales</taxon>
        <taxon>Orchidaceae</taxon>
        <taxon>Epidendroideae</taxon>
        <taxon>Malaxideae</taxon>
        <taxon>Dendrobiinae</taxon>
        <taxon>Dendrobium</taxon>
    </lineage>
</organism>
<evidence type="ECO:0000313" key="2">
    <source>
        <dbReference type="EMBL" id="KAH0449946.1"/>
    </source>
</evidence>
<keyword evidence="3" id="KW-1185">Reference proteome</keyword>
<sequence length="314" mass="35633">MRQVLQHCQGHYPPSRSSDMVRQKGSHVHCIVNGAKGTPENYDACIAGNDKNSLLSRAKKAICRDERGNPIRRRGRTTCADIQNMSPRTRIHIEVNENNIPCNIPESILLGSYIGVVARDPVLASIAFPDWRNKGMEPFKKKMLAEVEAEYWDSRPIEEFMETVLAGVDKMQWCQLVTQWSKPEDQSIKDRLQLWKINRMHKDGTWSSEDAMQRWTQACNLLVEEGLTPEDGNIEANERVFSIVMGPEHSGRVRTQGFGVTPTRYFPQSTSEAGGGSSSNFAQIASLKEEFSSFRDEMRQFMQQFQMNQPPHGG</sequence>
<dbReference type="AlphaFoldDB" id="A0AAV7G1E9"/>